<organism evidence="1 2">
    <name type="scientific">Halalkalibacillus sediminis</name>
    <dbReference type="NCBI Taxonomy" id="2018042"/>
    <lineage>
        <taxon>Bacteria</taxon>
        <taxon>Bacillati</taxon>
        <taxon>Bacillota</taxon>
        <taxon>Bacilli</taxon>
        <taxon>Bacillales</taxon>
        <taxon>Bacillaceae</taxon>
        <taxon>Halalkalibacillus</taxon>
    </lineage>
</organism>
<keyword evidence="2" id="KW-1185">Reference proteome</keyword>
<name>A0A2I0QVE3_9BACI</name>
<reference evidence="1 2" key="1">
    <citation type="submission" date="2017-06" db="EMBL/GenBank/DDBJ databases">
        <title>the draft geome sequence of Illustriluteabacillus marina B3227.</title>
        <authorList>
            <person name="He R.-H."/>
            <person name="Du Z.-J."/>
        </authorList>
    </citation>
    <scope>NUCLEOTIDE SEQUENCE [LARGE SCALE GENOMIC DNA]</scope>
    <source>
        <strain evidence="1 2">B3227</strain>
    </source>
</reference>
<accession>A0A2I0QVE3</accession>
<dbReference type="AlphaFoldDB" id="A0A2I0QVE3"/>
<gene>
    <name evidence="1" type="ORF">CEY16_00710</name>
</gene>
<comment type="caution">
    <text evidence="1">The sequence shown here is derived from an EMBL/GenBank/DDBJ whole genome shotgun (WGS) entry which is preliminary data.</text>
</comment>
<sequence length="72" mass="7699">MSFTVHQQIHIQFLKVGSVTNSSVLQVGSTGCLQAVSNAYNTGGFTEPARPAEAIEDFVPVIPIPHIPFTDS</sequence>
<evidence type="ECO:0000313" key="2">
    <source>
        <dbReference type="Proteomes" id="UP000243524"/>
    </source>
</evidence>
<dbReference type="RefSeq" id="WP_101330056.1">
    <property type="nucleotide sequence ID" value="NZ_PJNH01000001.1"/>
</dbReference>
<dbReference type="Pfam" id="PF10803">
    <property type="entry name" value="GerPB"/>
    <property type="match status" value="1"/>
</dbReference>
<dbReference type="InterPro" id="IPR024255">
    <property type="entry name" value="GerPB"/>
</dbReference>
<dbReference type="Proteomes" id="UP000243524">
    <property type="component" value="Unassembled WGS sequence"/>
</dbReference>
<dbReference type="OrthoDB" id="2971631at2"/>
<dbReference type="EMBL" id="PJNH01000001">
    <property type="protein sequence ID" value="PKR78312.1"/>
    <property type="molecule type" value="Genomic_DNA"/>
</dbReference>
<evidence type="ECO:0000313" key="1">
    <source>
        <dbReference type="EMBL" id="PKR78312.1"/>
    </source>
</evidence>
<protein>
    <submittedName>
        <fullName evidence="1">Spore gernimation protein KA</fullName>
    </submittedName>
</protein>
<proteinExistence type="predicted"/>